<accession>A0ACB8ZUX8</accession>
<gene>
    <name evidence="1" type="ORF">L6452_26682</name>
</gene>
<proteinExistence type="predicted"/>
<name>A0ACB8ZUX8_ARCLA</name>
<reference evidence="1 2" key="2">
    <citation type="journal article" date="2022" name="Mol. Ecol. Resour.">
        <title>The genomes of chicory, endive, great burdock and yacon provide insights into Asteraceae paleo-polyploidization history and plant inulin production.</title>
        <authorList>
            <person name="Fan W."/>
            <person name="Wang S."/>
            <person name="Wang H."/>
            <person name="Wang A."/>
            <person name="Jiang F."/>
            <person name="Liu H."/>
            <person name="Zhao H."/>
            <person name="Xu D."/>
            <person name="Zhang Y."/>
        </authorList>
    </citation>
    <scope>NUCLEOTIDE SEQUENCE [LARGE SCALE GENOMIC DNA]</scope>
    <source>
        <strain evidence="2">cv. Niubang</strain>
    </source>
</reference>
<evidence type="ECO:0000313" key="1">
    <source>
        <dbReference type="EMBL" id="KAI3701526.1"/>
    </source>
</evidence>
<reference evidence="2" key="1">
    <citation type="journal article" date="2022" name="Mol. Ecol. Resour.">
        <title>The genomes of chicory, endive, great burdock and yacon provide insights into Asteraceae palaeo-polyploidization history and plant inulin production.</title>
        <authorList>
            <person name="Fan W."/>
            <person name="Wang S."/>
            <person name="Wang H."/>
            <person name="Wang A."/>
            <person name="Jiang F."/>
            <person name="Liu H."/>
            <person name="Zhao H."/>
            <person name="Xu D."/>
            <person name="Zhang Y."/>
        </authorList>
    </citation>
    <scope>NUCLEOTIDE SEQUENCE [LARGE SCALE GENOMIC DNA]</scope>
    <source>
        <strain evidence="2">cv. Niubang</strain>
    </source>
</reference>
<organism evidence="1 2">
    <name type="scientific">Arctium lappa</name>
    <name type="common">Greater burdock</name>
    <name type="synonym">Lappa major</name>
    <dbReference type="NCBI Taxonomy" id="4217"/>
    <lineage>
        <taxon>Eukaryota</taxon>
        <taxon>Viridiplantae</taxon>
        <taxon>Streptophyta</taxon>
        <taxon>Embryophyta</taxon>
        <taxon>Tracheophyta</taxon>
        <taxon>Spermatophyta</taxon>
        <taxon>Magnoliopsida</taxon>
        <taxon>eudicotyledons</taxon>
        <taxon>Gunneridae</taxon>
        <taxon>Pentapetalae</taxon>
        <taxon>asterids</taxon>
        <taxon>campanulids</taxon>
        <taxon>Asterales</taxon>
        <taxon>Asteraceae</taxon>
        <taxon>Carduoideae</taxon>
        <taxon>Cardueae</taxon>
        <taxon>Arctiinae</taxon>
        <taxon>Arctium</taxon>
    </lineage>
</organism>
<protein>
    <submittedName>
        <fullName evidence="1">Uncharacterized protein</fullName>
    </submittedName>
</protein>
<keyword evidence="2" id="KW-1185">Reference proteome</keyword>
<dbReference type="EMBL" id="CM042055">
    <property type="protein sequence ID" value="KAI3701526.1"/>
    <property type="molecule type" value="Genomic_DNA"/>
</dbReference>
<comment type="caution">
    <text evidence="1">The sequence shown here is derived from an EMBL/GenBank/DDBJ whole genome shotgun (WGS) entry which is preliminary data.</text>
</comment>
<evidence type="ECO:0000313" key="2">
    <source>
        <dbReference type="Proteomes" id="UP001055879"/>
    </source>
</evidence>
<dbReference type="Proteomes" id="UP001055879">
    <property type="component" value="Linkage Group LG09"/>
</dbReference>
<sequence>MKEMELNSILNANLSKQRWVDQISKNFKDEVGVDVSDVPVCVFNVAKSISRFKPEAYVPQDIALGPYHHFETHLYQMERYKVAVVKAFLNSDQVFSFEPLVIDRLRKIEPVIRACYHKYLDLDDDTLAWIVAIDGLFLLQVFRNHGELERFIPKKLLNYAILYRDIMVLENQMPLMILNEIRKIVDDDHNNGDSELLSMLRGFCEVHSPLKLSCNLDYSDETATRYLHLLDLMYHLIINNQSPKRTSEHESWHPDQRDDDDRKIANKHHVIGNMGAIMELGEKLGKVRRVGKAINVIVSIPWDKISSLLGFGKKLDKDDGDDHPPVTEIEIPSVSSLHKYARINFNRTNGGIRETKFVVNEATLYLPVITLDTTYSEVVLRNLVAYEAATARSDMELAQSVDLMSGIIDHEEDARLLRVKGIIEGNMTNKEIADLFNGMNKSNVHATSNETVEQLNEYYNSRPAIKAWKFTKNRMRGSRKVLTIVFTILACLLMIVYSFCEVYGCPKLFNKIT</sequence>